<comment type="subcellular location">
    <subcellularLocation>
        <location evidence="2 8">Bacterial flagellum basal body</location>
    </subcellularLocation>
</comment>
<evidence type="ECO:0000256" key="6">
    <source>
        <dbReference type="ARBA" id="ARBA00023143"/>
    </source>
</evidence>
<evidence type="ECO:0000313" key="10">
    <source>
        <dbReference type="Proteomes" id="UP000664288"/>
    </source>
</evidence>
<organism evidence="9 10">
    <name type="scientific">Jiella sonneratiae</name>
    <dbReference type="NCBI Taxonomy" id="2816856"/>
    <lineage>
        <taxon>Bacteria</taxon>
        <taxon>Pseudomonadati</taxon>
        <taxon>Pseudomonadota</taxon>
        <taxon>Alphaproteobacteria</taxon>
        <taxon>Hyphomicrobiales</taxon>
        <taxon>Aurantimonadaceae</taxon>
        <taxon>Jiella</taxon>
    </lineage>
</organism>
<comment type="subunit">
    <text evidence="8">The basal body constitutes a major portion of the flagellar organelle and consists of four rings (L,P,S, and M) mounted on a central rod.</text>
</comment>
<comment type="function">
    <text evidence="1 8">Assembles around the rod to form the L-ring and probably protects the motor/basal body from shearing forces during rotation.</text>
</comment>
<evidence type="ECO:0000256" key="8">
    <source>
        <dbReference type="HAMAP-Rule" id="MF_00416"/>
    </source>
</evidence>
<dbReference type="NCBIfam" id="NF009430">
    <property type="entry name" value="PRK12789.1"/>
    <property type="match status" value="1"/>
</dbReference>
<keyword evidence="9" id="KW-0969">Cilium</keyword>
<dbReference type="Pfam" id="PF02119">
    <property type="entry name" value="FlgI"/>
    <property type="match status" value="1"/>
</dbReference>
<keyword evidence="6 8" id="KW-0975">Bacterial flagellum</keyword>
<reference evidence="9 10" key="1">
    <citation type="submission" date="2021-03" db="EMBL/GenBank/DDBJ databases">
        <title>Whole genome sequence of Jiella sp. MQZ13P-4.</title>
        <authorList>
            <person name="Tuo L."/>
        </authorList>
    </citation>
    <scope>NUCLEOTIDE SEQUENCE [LARGE SCALE GENOMIC DNA]</scope>
    <source>
        <strain evidence="9 10">MQZ13P-4</strain>
    </source>
</reference>
<dbReference type="PANTHER" id="PTHR30381">
    <property type="entry name" value="FLAGELLAR P-RING PERIPLASMIC PROTEIN FLGI"/>
    <property type="match status" value="1"/>
</dbReference>
<keyword evidence="9" id="KW-0282">Flagellum</keyword>
<sequence length="384" mass="40113">MLPTAEAADMIASRGSAGGAGFDQPFRPVRGDPGSAVGTVRIKDITSVHGVRANQLVGYGLVVGLQGSGDSMRNAPFTEQSLQSMLDRMGVNIRSQSARGKNVAAVTVTAELPPFIGTGERIDVTVSSLGDASSLMGGTLVMTPLYGADGEIYAVAQGSVAVTGFTTQGDSEKLTQGVPTTGRVANGALVEREVPGSFNDDGKLAFELFNPDFKTAIRIVDVINDYAMKRWGVAVAQEEDLRTVHLHRPAKVSPTRFLAELGDLRVAPDQPARVVIDERTGTVVIGKDVQISTVALTHGNLTVRVSELPSVSQPAPLSDGQTVVTSETLVEAQQDGGNFAYVGGADLETVVRGLNRIGLKPTGIIAVLQAIKTAGALQAELVVQ</sequence>
<accession>A0ABS3J1R9</accession>
<dbReference type="PANTHER" id="PTHR30381:SF0">
    <property type="entry name" value="FLAGELLAR P-RING PROTEIN"/>
    <property type="match status" value="1"/>
</dbReference>
<dbReference type="NCBIfam" id="NF003676">
    <property type="entry name" value="PRK05303.1"/>
    <property type="match status" value="1"/>
</dbReference>
<evidence type="ECO:0000256" key="7">
    <source>
        <dbReference type="ARBA" id="ARBA00032344"/>
    </source>
</evidence>
<evidence type="ECO:0000256" key="2">
    <source>
        <dbReference type="ARBA" id="ARBA00004117"/>
    </source>
</evidence>
<keyword evidence="10" id="KW-1185">Reference proteome</keyword>
<dbReference type="HAMAP" id="MF_00416">
    <property type="entry name" value="FlgI"/>
    <property type="match status" value="1"/>
</dbReference>
<name>A0ABS3J1R9_9HYPH</name>
<dbReference type="InterPro" id="IPR001782">
    <property type="entry name" value="Flag_FlgI"/>
</dbReference>
<comment type="caution">
    <text evidence="9">The sequence shown here is derived from an EMBL/GenBank/DDBJ whole genome shotgun (WGS) entry which is preliminary data.</text>
</comment>
<gene>
    <name evidence="8 9" type="primary">flgI</name>
    <name evidence="9" type="ORF">J1C47_08245</name>
</gene>
<keyword evidence="4" id="KW-0732">Signal</keyword>
<dbReference type="Proteomes" id="UP000664288">
    <property type="component" value="Unassembled WGS sequence"/>
</dbReference>
<evidence type="ECO:0000256" key="5">
    <source>
        <dbReference type="ARBA" id="ARBA00022764"/>
    </source>
</evidence>
<protein>
    <recommendedName>
        <fullName evidence="3 8">Flagellar P-ring protein</fullName>
    </recommendedName>
    <alternativeName>
        <fullName evidence="7 8">Basal body P-ring protein</fullName>
    </alternativeName>
</protein>
<evidence type="ECO:0000256" key="1">
    <source>
        <dbReference type="ARBA" id="ARBA00002591"/>
    </source>
</evidence>
<keyword evidence="5" id="KW-0574">Periplasm</keyword>
<evidence type="ECO:0000313" key="9">
    <source>
        <dbReference type="EMBL" id="MBO0903631.1"/>
    </source>
</evidence>
<keyword evidence="9" id="KW-0966">Cell projection</keyword>
<proteinExistence type="inferred from homology"/>
<comment type="similarity">
    <text evidence="8">Belongs to the FlgI family.</text>
</comment>
<evidence type="ECO:0000256" key="3">
    <source>
        <dbReference type="ARBA" id="ARBA00019515"/>
    </source>
</evidence>
<evidence type="ECO:0000256" key="4">
    <source>
        <dbReference type="ARBA" id="ARBA00022729"/>
    </source>
</evidence>
<dbReference type="EMBL" id="JAFMPY010000006">
    <property type="protein sequence ID" value="MBO0903631.1"/>
    <property type="molecule type" value="Genomic_DNA"/>
</dbReference>
<dbReference type="PRINTS" id="PR01010">
    <property type="entry name" value="FLGPRINGFLGI"/>
</dbReference>